<proteinExistence type="predicted"/>
<dbReference type="EMBL" id="JYIT01000037">
    <property type="protein sequence ID" value="KJL32798.1"/>
    <property type="molecule type" value="Genomic_DNA"/>
</dbReference>
<protein>
    <submittedName>
        <fullName evidence="1">Uncharacterized protein</fullName>
    </submittedName>
</protein>
<comment type="caution">
    <text evidence="1">The sequence shown here is derived from an EMBL/GenBank/DDBJ whole genome shotgun (WGS) entry which is preliminary data.</text>
</comment>
<dbReference type="AlphaFoldDB" id="A0A0F0LI31"/>
<name>A0A0F0LI31_9MICO</name>
<evidence type="ECO:0000313" key="1">
    <source>
        <dbReference type="EMBL" id="KJL32798.1"/>
    </source>
</evidence>
<gene>
    <name evidence="1" type="ORF">RL72_00150</name>
</gene>
<organism evidence="1 2">
    <name type="scientific">Microbacterium azadirachtae</name>
    <dbReference type="NCBI Taxonomy" id="582680"/>
    <lineage>
        <taxon>Bacteria</taxon>
        <taxon>Bacillati</taxon>
        <taxon>Actinomycetota</taxon>
        <taxon>Actinomycetes</taxon>
        <taxon>Micrococcales</taxon>
        <taxon>Microbacteriaceae</taxon>
        <taxon>Microbacterium</taxon>
    </lineage>
</organism>
<sequence length="79" mass="8132">MAASIASPSWPNASCCCVTTPPREASAPDGRSAFAIAFDTEAEALARSLPFGVTDTVAVRCPRWVVTDAGLSLCCTVAI</sequence>
<accession>A0A0F0LI31</accession>
<evidence type="ECO:0000313" key="2">
    <source>
        <dbReference type="Proteomes" id="UP000033448"/>
    </source>
</evidence>
<dbReference type="Proteomes" id="UP000033448">
    <property type="component" value="Unassembled WGS sequence"/>
</dbReference>
<keyword evidence="2" id="KW-1185">Reference proteome</keyword>
<reference evidence="1 2" key="1">
    <citation type="submission" date="2015-02" db="EMBL/GenBank/DDBJ databases">
        <title>Draft genome sequences of ten Microbacterium spp. with emphasis on heavy metal contaminated environments.</title>
        <authorList>
            <person name="Corretto E."/>
        </authorList>
    </citation>
    <scope>NUCLEOTIDE SEQUENCE [LARGE SCALE GENOMIC DNA]</scope>
    <source>
        <strain evidence="1 2">DSM 23848</strain>
    </source>
</reference>